<dbReference type="InterPro" id="IPR057336">
    <property type="entry name" value="GerAC_N"/>
</dbReference>
<evidence type="ECO:0000259" key="9">
    <source>
        <dbReference type="Pfam" id="PF05504"/>
    </source>
</evidence>
<dbReference type="NCBIfam" id="TIGR02887">
    <property type="entry name" value="spore_ger_x_C"/>
    <property type="match status" value="1"/>
</dbReference>
<organism evidence="11 12">
    <name type="scientific">Peribacillus huizhouensis</name>
    <dbReference type="NCBI Taxonomy" id="1501239"/>
    <lineage>
        <taxon>Bacteria</taxon>
        <taxon>Bacillati</taxon>
        <taxon>Bacillota</taxon>
        <taxon>Bacilli</taxon>
        <taxon>Bacillales</taxon>
        <taxon>Bacillaceae</taxon>
        <taxon>Peribacillus</taxon>
    </lineage>
</organism>
<evidence type="ECO:0000256" key="6">
    <source>
        <dbReference type="ARBA" id="ARBA00023139"/>
    </source>
</evidence>
<feature type="domain" description="Spore germination GerAC-like C-terminal" evidence="9">
    <location>
        <begin position="194"/>
        <end position="349"/>
    </location>
</feature>
<comment type="similarity">
    <text evidence="2">Belongs to the GerABKC lipoprotein family.</text>
</comment>
<dbReference type="PANTHER" id="PTHR35789">
    <property type="entry name" value="SPORE GERMINATION PROTEIN B3"/>
    <property type="match status" value="1"/>
</dbReference>
<feature type="domain" description="Spore germination protein N-terminal" evidence="10">
    <location>
        <begin position="21"/>
        <end position="184"/>
    </location>
</feature>
<evidence type="ECO:0000313" key="12">
    <source>
        <dbReference type="Proteomes" id="UP000626697"/>
    </source>
</evidence>
<keyword evidence="6" id="KW-0564">Palmitate</keyword>
<keyword evidence="3" id="KW-0309">Germination</keyword>
<evidence type="ECO:0000313" key="11">
    <source>
        <dbReference type="EMBL" id="MBA9027309.1"/>
    </source>
</evidence>
<accession>A0ABR6CQT8</accession>
<keyword evidence="4 8" id="KW-0732">Signal</keyword>
<dbReference type="Pfam" id="PF25198">
    <property type="entry name" value="Spore_GerAC_N"/>
    <property type="match status" value="1"/>
</dbReference>
<dbReference type="InterPro" id="IPR008844">
    <property type="entry name" value="Spore_GerAC-like"/>
</dbReference>
<evidence type="ECO:0000256" key="1">
    <source>
        <dbReference type="ARBA" id="ARBA00004635"/>
    </source>
</evidence>
<dbReference type="Pfam" id="PF05504">
    <property type="entry name" value="Spore_GerAC"/>
    <property type="match status" value="1"/>
</dbReference>
<evidence type="ECO:0000256" key="4">
    <source>
        <dbReference type="ARBA" id="ARBA00022729"/>
    </source>
</evidence>
<evidence type="ECO:0000256" key="5">
    <source>
        <dbReference type="ARBA" id="ARBA00023136"/>
    </source>
</evidence>
<dbReference type="RefSeq" id="WP_182502841.1">
    <property type="nucleotide sequence ID" value="NZ_JACJHX010000007.1"/>
</dbReference>
<reference evidence="11 12" key="1">
    <citation type="submission" date="2020-08" db="EMBL/GenBank/DDBJ databases">
        <title>Genomic Encyclopedia of Type Strains, Phase IV (KMG-IV): sequencing the most valuable type-strain genomes for metagenomic binning, comparative biology and taxonomic classification.</title>
        <authorList>
            <person name="Goeker M."/>
        </authorList>
    </citation>
    <scope>NUCLEOTIDE SEQUENCE [LARGE SCALE GENOMIC DNA]</scope>
    <source>
        <strain evidence="11 12">DSM 105481</strain>
    </source>
</reference>
<proteinExistence type="inferred from homology"/>
<feature type="chain" id="PRO_5045320635" evidence="8">
    <location>
        <begin position="21"/>
        <end position="353"/>
    </location>
</feature>
<sequence>MKSLMMYLCILCLLSGCVETNTIDDINIILAVGLDQSDRKQMMGTFLTDNFMPDKSITNKTYTSKAPLRRDLLIKANHQAAQPLVTGGVSVTVIGEKLGKQGIDDILDIYQGDVTIGARNFFAISEGTAKKILQGQYGPEGNGTYLYNLLDSKIKSKELPETNLHFLLRDYYQKGKDIYLPRLKQISTNQIEISGVSLFKKDKEVDVIPSGKLFYFRLLVDKHNKGFFFVPKNKKEAASIKGLSSKHEFILSKKKPSEVTVQITIKGAIQEYTGKNLGVKQVKEIQKNLEKKVEKECLQLVKSFQKNDTDPMGLGAFYKSRNRGFDYEKWAENYKNLNIKVVCRVTIEEPLII</sequence>
<dbReference type="EMBL" id="JACJHX010000007">
    <property type="protein sequence ID" value="MBA9027309.1"/>
    <property type="molecule type" value="Genomic_DNA"/>
</dbReference>
<keyword evidence="7" id="KW-0449">Lipoprotein</keyword>
<gene>
    <name evidence="11" type="ORF">HNP81_002599</name>
</gene>
<keyword evidence="12" id="KW-1185">Reference proteome</keyword>
<dbReference type="InterPro" id="IPR046953">
    <property type="entry name" value="Spore_GerAC-like_C"/>
</dbReference>
<evidence type="ECO:0000259" key="10">
    <source>
        <dbReference type="Pfam" id="PF25198"/>
    </source>
</evidence>
<dbReference type="Gene3D" id="3.30.300.210">
    <property type="entry name" value="Nutrient germinant receptor protein C, domain 3"/>
    <property type="match status" value="1"/>
</dbReference>
<evidence type="ECO:0000256" key="3">
    <source>
        <dbReference type="ARBA" id="ARBA00022544"/>
    </source>
</evidence>
<protein>
    <submittedName>
        <fullName evidence="11">Spore germination protein</fullName>
    </submittedName>
</protein>
<dbReference type="PANTHER" id="PTHR35789:SF1">
    <property type="entry name" value="SPORE GERMINATION PROTEIN B3"/>
    <property type="match status" value="1"/>
</dbReference>
<evidence type="ECO:0000256" key="2">
    <source>
        <dbReference type="ARBA" id="ARBA00007886"/>
    </source>
</evidence>
<comment type="caution">
    <text evidence="11">The sequence shown here is derived from an EMBL/GenBank/DDBJ whole genome shotgun (WGS) entry which is preliminary data.</text>
</comment>
<feature type="signal peptide" evidence="8">
    <location>
        <begin position="1"/>
        <end position="20"/>
    </location>
</feature>
<keyword evidence="5" id="KW-0472">Membrane</keyword>
<dbReference type="PROSITE" id="PS51257">
    <property type="entry name" value="PROKAR_LIPOPROTEIN"/>
    <property type="match status" value="1"/>
</dbReference>
<comment type="subcellular location">
    <subcellularLocation>
        <location evidence="1">Membrane</location>
        <topology evidence="1">Lipid-anchor</topology>
    </subcellularLocation>
</comment>
<dbReference type="InterPro" id="IPR038501">
    <property type="entry name" value="Spore_GerAC_C_sf"/>
</dbReference>
<evidence type="ECO:0000256" key="8">
    <source>
        <dbReference type="SAM" id="SignalP"/>
    </source>
</evidence>
<evidence type="ECO:0000256" key="7">
    <source>
        <dbReference type="ARBA" id="ARBA00023288"/>
    </source>
</evidence>
<name>A0ABR6CQT8_9BACI</name>
<dbReference type="Proteomes" id="UP000626697">
    <property type="component" value="Unassembled WGS sequence"/>
</dbReference>